<accession>A0A1A9X3W5</accession>
<dbReference type="VEuPathDB" id="VectorBase:GBRI043324"/>
<proteinExistence type="predicted"/>
<dbReference type="Proteomes" id="UP000091820">
    <property type="component" value="Unassembled WGS sequence"/>
</dbReference>
<reference evidence="3" key="1">
    <citation type="submission" date="2014-03" db="EMBL/GenBank/DDBJ databases">
        <authorList>
            <person name="Aksoy S."/>
            <person name="Warren W."/>
            <person name="Wilson R.K."/>
        </authorList>
    </citation>
    <scope>NUCLEOTIDE SEQUENCE [LARGE SCALE GENOMIC DNA]</scope>
    <source>
        <strain evidence="3">IAEA</strain>
    </source>
</reference>
<sequence length="103" mass="11709">MRFGGNHDVERYVFQEDKWTIHDSINMQYYHGGAALLSLMQVIVSFCFLKSSIDCGALPINHSNEYRKRGVPVLIYSYTASTVVTIELKSLSNLFCKAVRSKV</sequence>
<keyword evidence="1" id="KW-0472">Membrane</keyword>
<evidence type="ECO:0000313" key="2">
    <source>
        <dbReference type="EnsemblMetazoa" id="GBRI043324-PA"/>
    </source>
</evidence>
<keyword evidence="1" id="KW-1133">Transmembrane helix</keyword>
<reference evidence="2" key="2">
    <citation type="submission" date="2020-05" db="UniProtKB">
        <authorList>
            <consortium name="EnsemblMetazoa"/>
        </authorList>
    </citation>
    <scope>IDENTIFICATION</scope>
    <source>
        <strain evidence="2">IAEA</strain>
    </source>
</reference>
<organism evidence="2 3">
    <name type="scientific">Glossina brevipalpis</name>
    <dbReference type="NCBI Taxonomy" id="37001"/>
    <lineage>
        <taxon>Eukaryota</taxon>
        <taxon>Metazoa</taxon>
        <taxon>Ecdysozoa</taxon>
        <taxon>Arthropoda</taxon>
        <taxon>Hexapoda</taxon>
        <taxon>Insecta</taxon>
        <taxon>Pterygota</taxon>
        <taxon>Neoptera</taxon>
        <taxon>Endopterygota</taxon>
        <taxon>Diptera</taxon>
        <taxon>Brachycera</taxon>
        <taxon>Muscomorpha</taxon>
        <taxon>Hippoboscoidea</taxon>
        <taxon>Glossinidae</taxon>
        <taxon>Glossina</taxon>
    </lineage>
</organism>
<name>A0A1A9X3W5_9MUSC</name>
<evidence type="ECO:0000256" key="1">
    <source>
        <dbReference type="SAM" id="Phobius"/>
    </source>
</evidence>
<protein>
    <submittedName>
        <fullName evidence="2">Uncharacterized protein</fullName>
    </submittedName>
</protein>
<feature type="transmembrane region" description="Helical" evidence="1">
    <location>
        <begin position="29"/>
        <end position="49"/>
    </location>
</feature>
<dbReference type="AlphaFoldDB" id="A0A1A9X3W5"/>
<keyword evidence="3" id="KW-1185">Reference proteome</keyword>
<dbReference type="EnsemblMetazoa" id="GBRI043324-RA">
    <property type="protein sequence ID" value="GBRI043324-PA"/>
    <property type="gene ID" value="GBRI043324"/>
</dbReference>
<evidence type="ECO:0000313" key="3">
    <source>
        <dbReference type="Proteomes" id="UP000091820"/>
    </source>
</evidence>
<keyword evidence="1" id="KW-0812">Transmembrane</keyword>